<feature type="compositionally biased region" description="Polar residues" evidence="1">
    <location>
        <begin position="289"/>
        <end position="303"/>
    </location>
</feature>
<dbReference type="Pfam" id="PF14223">
    <property type="entry name" value="Retrotran_gag_2"/>
    <property type="match status" value="1"/>
</dbReference>
<dbReference type="OrthoDB" id="1706811at2759"/>
<proteinExistence type="predicted"/>
<sequence>MMDKYENGPPIQTIFNGANYLAWSQAMHTFHKGKKAWRYVTGDITIPIQQSEESKEKLQDHLEEWDSKNHQAIMWFHNSWVPSINVQFGQYEIAKEVWDLLASWFTTADLAHQYQILNSLTNLKQEQGQLVADFLSQMQSLWDQLALVLSQSELSFYIVFLCSLENAIAKLIFEETRLGIRKKNHFTDAVLAVPHSSTTNQSFWKFCCQSGHMTKDCTKLQNFTCQHCHQKGHYSPQYCKKRSGSHPSQFSPHHFAAVTFESSSDIASTTSTSELESLLKQVLSRTSSPSTALSVTPDSSLELTQPPPATNVLPTEVQSEETDTESPTFSSSSDEPVYRSTQPHNIAFKRFSF</sequence>
<protein>
    <recommendedName>
        <fullName evidence="4">Retrotransposon Copia-like N-terminal domain-containing protein</fullName>
    </recommendedName>
</protein>
<dbReference type="PANTHER" id="PTHR37610:SF80">
    <property type="entry name" value="RETROTRANSPOSON GAG DOMAIN-CONTAINING PROTEIN"/>
    <property type="match status" value="1"/>
</dbReference>
<dbReference type="AlphaFoldDB" id="A0A9Q0KGE4"/>
<evidence type="ECO:0000313" key="2">
    <source>
        <dbReference type="EMBL" id="KAJ4970173.1"/>
    </source>
</evidence>
<evidence type="ECO:0008006" key="4">
    <source>
        <dbReference type="Google" id="ProtNLM"/>
    </source>
</evidence>
<evidence type="ECO:0000313" key="3">
    <source>
        <dbReference type="Proteomes" id="UP001141806"/>
    </source>
</evidence>
<comment type="caution">
    <text evidence="2">The sequence shown here is derived from an EMBL/GenBank/DDBJ whole genome shotgun (WGS) entry which is preliminary data.</text>
</comment>
<keyword evidence="3" id="KW-1185">Reference proteome</keyword>
<dbReference type="PANTHER" id="PTHR37610">
    <property type="entry name" value="CCHC-TYPE DOMAIN-CONTAINING PROTEIN"/>
    <property type="match status" value="1"/>
</dbReference>
<organism evidence="2 3">
    <name type="scientific">Protea cynaroides</name>
    <dbReference type="NCBI Taxonomy" id="273540"/>
    <lineage>
        <taxon>Eukaryota</taxon>
        <taxon>Viridiplantae</taxon>
        <taxon>Streptophyta</taxon>
        <taxon>Embryophyta</taxon>
        <taxon>Tracheophyta</taxon>
        <taxon>Spermatophyta</taxon>
        <taxon>Magnoliopsida</taxon>
        <taxon>Proteales</taxon>
        <taxon>Proteaceae</taxon>
        <taxon>Protea</taxon>
    </lineage>
</organism>
<feature type="region of interest" description="Disordered" evidence="1">
    <location>
        <begin position="289"/>
        <end position="341"/>
    </location>
</feature>
<dbReference type="EMBL" id="JAMYWD010000005">
    <property type="protein sequence ID" value="KAJ4970173.1"/>
    <property type="molecule type" value="Genomic_DNA"/>
</dbReference>
<feature type="compositionally biased region" description="Polar residues" evidence="1">
    <location>
        <begin position="325"/>
        <end position="341"/>
    </location>
</feature>
<name>A0A9Q0KGE4_9MAGN</name>
<reference evidence="2" key="1">
    <citation type="journal article" date="2023" name="Plant J.">
        <title>The genome of the king protea, Protea cynaroides.</title>
        <authorList>
            <person name="Chang J."/>
            <person name="Duong T.A."/>
            <person name="Schoeman C."/>
            <person name="Ma X."/>
            <person name="Roodt D."/>
            <person name="Barker N."/>
            <person name="Li Z."/>
            <person name="Van de Peer Y."/>
            <person name="Mizrachi E."/>
        </authorList>
    </citation>
    <scope>NUCLEOTIDE SEQUENCE</scope>
    <source>
        <tissue evidence="2">Young leaves</tissue>
    </source>
</reference>
<evidence type="ECO:0000256" key="1">
    <source>
        <dbReference type="SAM" id="MobiDB-lite"/>
    </source>
</evidence>
<accession>A0A9Q0KGE4</accession>
<dbReference type="Proteomes" id="UP001141806">
    <property type="component" value="Unassembled WGS sequence"/>
</dbReference>
<gene>
    <name evidence="2" type="ORF">NE237_003272</name>
</gene>